<dbReference type="Pfam" id="PF08241">
    <property type="entry name" value="Methyltransf_11"/>
    <property type="match status" value="1"/>
</dbReference>
<evidence type="ECO:0000313" key="6">
    <source>
        <dbReference type="Proteomes" id="UP001333710"/>
    </source>
</evidence>
<dbReference type="Gene3D" id="3.40.50.150">
    <property type="entry name" value="Vaccinia Virus protein VP39"/>
    <property type="match status" value="1"/>
</dbReference>
<protein>
    <submittedName>
        <fullName evidence="5">Malonyl-[acyl-carrier protein] O-methyltransferase</fullName>
    </submittedName>
</protein>
<reference evidence="5" key="1">
    <citation type="submission" date="2023-01" db="EMBL/GenBank/DDBJ databases">
        <title>Complete genome sequence of Planctobacterium marinum strain Dej080120_11.</title>
        <authorList>
            <person name="Ueki S."/>
            <person name="Maruyama F."/>
        </authorList>
    </citation>
    <scope>NUCLEOTIDE SEQUENCE</scope>
    <source>
        <strain evidence="5">Dej080120_11</strain>
    </source>
</reference>
<dbReference type="InterPro" id="IPR029063">
    <property type="entry name" value="SAM-dependent_MTases_sf"/>
</dbReference>
<evidence type="ECO:0000313" key="5">
    <source>
        <dbReference type="EMBL" id="BDX06014.1"/>
    </source>
</evidence>
<proteinExistence type="inferred from homology"/>
<evidence type="ECO:0000259" key="4">
    <source>
        <dbReference type="Pfam" id="PF08241"/>
    </source>
</evidence>
<dbReference type="GO" id="GO:0008757">
    <property type="term" value="F:S-adenosylmethionine-dependent methyltransferase activity"/>
    <property type="evidence" value="ECO:0007669"/>
    <property type="project" value="InterPro"/>
</dbReference>
<dbReference type="PANTHER" id="PTHR44942:SF4">
    <property type="entry name" value="METHYLTRANSFERASE TYPE 11 DOMAIN-CONTAINING PROTEIN"/>
    <property type="match status" value="1"/>
</dbReference>
<gene>
    <name evidence="5" type="primary">bioC</name>
    <name evidence="5" type="ORF">MACH26_15350</name>
</gene>
<dbReference type="EMBL" id="AP027272">
    <property type="protein sequence ID" value="BDX06014.1"/>
    <property type="molecule type" value="Genomic_DNA"/>
</dbReference>
<name>A0AA48HQ98_9ALTE</name>
<comment type="similarity">
    <text evidence="1">Belongs to the methyltransferase superfamily.</text>
</comment>
<dbReference type="AlphaFoldDB" id="A0AA48HQ98"/>
<accession>A0AA48HQ98</accession>
<dbReference type="SUPFAM" id="SSF53335">
    <property type="entry name" value="S-adenosyl-L-methionine-dependent methyltransferases"/>
    <property type="match status" value="1"/>
</dbReference>
<keyword evidence="6" id="KW-1185">Reference proteome</keyword>
<feature type="domain" description="Methyltransferase type 11" evidence="4">
    <location>
        <begin position="69"/>
        <end position="158"/>
    </location>
</feature>
<dbReference type="InterPro" id="IPR051052">
    <property type="entry name" value="Diverse_substrate_MTase"/>
</dbReference>
<evidence type="ECO:0000256" key="1">
    <source>
        <dbReference type="ARBA" id="ARBA00008361"/>
    </source>
</evidence>
<dbReference type="PANTHER" id="PTHR44942">
    <property type="entry name" value="METHYLTRANSF_11 DOMAIN-CONTAINING PROTEIN"/>
    <property type="match status" value="1"/>
</dbReference>
<dbReference type="CDD" id="cd02440">
    <property type="entry name" value="AdoMet_MTases"/>
    <property type="match status" value="1"/>
</dbReference>
<dbReference type="KEGG" id="pmaw:MACH26_15350"/>
<dbReference type="Proteomes" id="UP001333710">
    <property type="component" value="Chromosome"/>
</dbReference>
<evidence type="ECO:0000256" key="3">
    <source>
        <dbReference type="ARBA" id="ARBA00022679"/>
    </source>
</evidence>
<organism evidence="5 6">
    <name type="scientific">Planctobacterium marinum</name>
    <dbReference type="NCBI Taxonomy" id="1631968"/>
    <lineage>
        <taxon>Bacteria</taxon>
        <taxon>Pseudomonadati</taxon>
        <taxon>Pseudomonadota</taxon>
        <taxon>Gammaproteobacteria</taxon>
        <taxon>Alteromonadales</taxon>
        <taxon>Alteromonadaceae</taxon>
        <taxon>Planctobacterium</taxon>
    </lineage>
</organism>
<dbReference type="GO" id="GO:0032259">
    <property type="term" value="P:methylation"/>
    <property type="evidence" value="ECO:0007669"/>
    <property type="project" value="UniProtKB-KW"/>
</dbReference>
<evidence type="ECO:0000256" key="2">
    <source>
        <dbReference type="ARBA" id="ARBA00022603"/>
    </source>
</evidence>
<sequence>MNASAMPQSVVKTPQALSESDIKQRIACRFGEAAAMYDDHALVQKEIADHALSLIANSRNGQAKFAYAIDIGCGTGAFTGRLLEFAHRATGLDLAQGMIHFAQKHYAQKQLSWTVSDAEALPLAEQSIDLIYSSMALQWLSQAEKVAKECFRIISNTGQGTLAVVVDGSLNELNYCWQSLAQSSPVNRFMPVKSWFNAFKNAGFEVQVQQKRFTSWHQNIFAVLHSIKDIGAGVVLDAGQQTPLNKTKLKTLNSVYKDKFGQENKLPLSWQIAFINFHKPQPENID</sequence>
<keyword evidence="3" id="KW-0808">Transferase</keyword>
<dbReference type="RefSeq" id="WP_338292040.1">
    <property type="nucleotide sequence ID" value="NZ_AP027272.1"/>
</dbReference>
<keyword evidence="2" id="KW-0489">Methyltransferase</keyword>
<dbReference type="InterPro" id="IPR013216">
    <property type="entry name" value="Methyltransf_11"/>
</dbReference>